<dbReference type="InterPro" id="IPR056209">
    <property type="entry name" value="SU10_adaptor"/>
</dbReference>
<reference evidence="1 2" key="1">
    <citation type="submission" date="2020-08" db="EMBL/GenBank/DDBJ databases">
        <title>Cohnella phylogeny.</title>
        <authorList>
            <person name="Dunlap C."/>
        </authorList>
    </citation>
    <scope>NUCLEOTIDE SEQUENCE [LARGE SCALE GENOMIC DNA]</scope>
    <source>
        <strain evidence="1 2">DSM 28246</strain>
    </source>
</reference>
<evidence type="ECO:0000313" key="1">
    <source>
        <dbReference type="EMBL" id="MBB6672626.1"/>
    </source>
</evidence>
<dbReference type="AlphaFoldDB" id="A0A7X0VGA2"/>
<dbReference type="Proteomes" id="UP000547209">
    <property type="component" value="Unassembled WGS sequence"/>
</dbReference>
<dbReference type="EMBL" id="JACJVP010000029">
    <property type="protein sequence ID" value="MBB6672626.1"/>
    <property type="molecule type" value="Genomic_DNA"/>
</dbReference>
<dbReference type="Pfam" id="PF24175">
    <property type="entry name" value="SU10_adaptor"/>
    <property type="match status" value="1"/>
</dbReference>
<gene>
    <name evidence="1" type="ORF">H7C19_18250</name>
</gene>
<proteinExistence type="predicted"/>
<sequence length="222" mass="26348">MTTSQQIVDDINLRYRNSFTTDQKLVWMNEEQRELFDVLELDSPPYTFQTVADQNFYPFPSQFDVTKIKTVTFQMNDSTNGISFVEVPFVRNDDRQFAPHSPWYTITSNAMFLYVPDKMPSDRQVYIYLDSDPTEITSDNLSSMPDLPTKFHELLKLGVLVRIAEARKDVIMQNNYYATYKEKLDDILWQRKLAEPEWTQPVDGNYRPQWTTQFYQRGWRDA</sequence>
<accession>A0A7X0VGA2</accession>
<name>A0A7X0VGA2_9BACL</name>
<keyword evidence="2" id="KW-1185">Reference proteome</keyword>
<protein>
    <submittedName>
        <fullName evidence="1">Uncharacterized protein</fullName>
    </submittedName>
</protein>
<evidence type="ECO:0000313" key="2">
    <source>
        <dbReference type="Proteomes" id="UP000547209"/>
    </source>
</evidence>
<organism evidence="1 2">
    <name type="scientific">Cohnella nanjingensis</name>
    <dbReference type="NCBI Taxonomy" id="1387779"/>
    <lineage>
        <taxon>Bacteria</taxon>
        <taxon>Bacillati</taxon>
        <taxon>Bacillota</taxon>
        <taxon>Bacilli</taxon>
        <taxon>Bacillales</taxon>
        <taxon>Paenibacillaceae</taxon>
        <taxon>Cohnella</taxon>
    </lineage>
</organism>
<comment type="caution">
    <text evidence="1">The sequence shown here is derived from an EMBL/GenBank/DDBJ whole genome shotgun (WGS) entry which is preliminary data.</text>
</comment>